<dbReference type="AlphaFoldDB" id="A0ABD5WP61"/>
<dbReference type="RefSeq" id="WP_382209274.1">
    <property type="nucleotide sequence ID" value="NZ_JBHSZH010000005.1"/>
</dbReference>
<sequence length="200" mass="21295">MALLTPDGEQLAEGQTTGYVLAVGRDNRVGDGLLPDGSNATLDALAEYLTTSPGRLDAWQVRERLLGQTVDEAGSDDLLVSTQFRYAEKSTTVSSVTPESLVGAEGIYAVTAGETMVVRGRTNRLPDESTIMVEATDGPTPSRISTAWTQDWNLDGNWAVSMNTDGVEPGRYTLTVDVDGDTADQVQVRILPSFGNVTPG</sequence>
<name>A0ABD5WP61_9EURY</name>
<dbReference type="Proteomes" id="UP001596407">
    <property type="component" value="Unassembled WGS sequence"/>
</dbReference>
<evidence type="ECO:0000313" key="1">
    <source>
        <dbReference type="EMBL" id="MFC7079844.1"/>
    </source>
</evidence>
<comment type="caution">
    <text evidence="1">The sequence shown here is derived from an EMBL/GenBank/DDBJ whole genome shotgun (WGS) entry which is preliminary data.</text>
</comment>
<accession>A0ABD5WP61</accession>
<reference evidence="1 2" key="1">
    <citation type="journal article" date="2019" name="Int. J. Syst. Evol. Microbiol.">
        <title>The Global Catalogue of Microorganisms (GCM) 10K type strain sequencing project: providing services to taxonomists for standard genome sequencing and annotation.</title>
        <authorList>
            <consortium name="The Broad Institute Genomics Platform"/>
            <consortium name="The Broad Institute Genome Sequencing Center for Infectious Disease"/>
            <person name="Wu L."/>
            <person name="Ma J."/>
        </authorList>
    </citation>
    <scope>NUCLEOTIDE SEQUENCE [LARGE SCALE GENOMIC DNA]</scope>
    <source>
        <strain evidence="1 2">DT72</strain>
    </source>
</reference>
<organism evidence="1 2">
    <name type="scientific">Halorussus caseinilyticus</name>
    <dbReference type="NCBI Taxonomy" id="3034025"/>
    <lineage>
        <taxon>Archaea</taxon>
        <taxon>Methanobacteriati</taxon>
        <taxon>Methanobacteriota</taxon>
        <taxon>Stenosarchaea group</taxon>
        <taxon>Halobacteria</taxon>
        <taxon>Halobacteriales</taxon>
        <taxon>Haladaptataceae</taxon>
        <taxon>Halorussus</taxon>
    </lineage>
</organism>
<evidence type="ECO:0000313" key="2">
    <source>
        <dbReference type="Proteomes" id="UP001596407"/>
    </source>
</evidence>
<gene>
    <name evidence="1" type="ORF">ACFQJ6_06540</name>
</gene>
<protein>
    <submittedName>
        <fullName evidence="1">Uncharacterized protein</fullName>
    </submittedName>
</protein>
<keyword evidence="2" id="KW-1185">Reference proteome</keyword>
<proteinExistence type="predicted"/>
<dbReference type="EMBL" id="JBHSZH010000005">
    <property type="protein sequence ID" value="MFC7079844.1"/>
    <property type="molecule type" value="Genomic_DNA"/>
</dbReference>